<dbReference type="EMBL" id="HBEZ01019020">
    <property type="protein sequence ID" value="CAD8632815.1"/>
    <property type="molecule type" value="Transcribed_RNA"/>
</dbReference>
<reference evidence="2" key="1">
    <citation type="submission" date="2021-01" db="EMBL/GenBank/DDBJ databases">
        <authorList>
            <person name="Corre E."/>
            <person name="Pelletier E."/>
            <person name="Niang G."/>
            <person name="Scheremetjew M."/>
            <person name="Finn R."/>
            <person name="Kale V."/>
            <person name="Holt S."/>
            <person name="Cochrane G."/>
            <person name="Meng A."/>
            <person name="Brown T."/>
            <person name="Cohen L."/>
        </authorList>
    </citation>
    <scope>NUCLEOTIDE SEQUENCE</scope>
    <source>
        <strain evidence="2">CCAP979/52</strain>
    </source>
</reference>
<evidence type="ECO:0000256" key="1">
    <source>
        <dbReference type="SAM" id="MobiDB-lite"/>
    </source>
</evidence>
<protein>
    <submittedName>
        <fullName evidence="2">Uncharacterized protein</fullName>
    </submittedName>
</protein>
<dbReference type="AlphaFoldDB" id="A0A7S0M6J3"/>
<organism evidence="2">
    <name type="scientific">Cryptomonas curvata</name>
    <dbReference type="NCBI Taxonomy" id="233186"/>
    <lineage>
        <taxon>Eukaryota</taxon>
        <taxon>Cryptophyceae</taxon>
        <taxon>Cryptomonadales</taxon>
        <taxon>Cryptomonadaceae</taxon>
        <taxon>Cryptomonas</taxon>
    </lineage>
</organism>
<sequence length="100" mass="10466">MGVSHGIMDRSHSPTSVVTSLSPTPHILASPLAPAAMFAVLLHLVGKAVIAGEENYADIMRANGADGPRFVKPQRGHEDGCVNGVCFESHAGEFAHPHDA</sequence>
<accession>A0A7S0M6J3</accession>
<gene>
    <name evidence="2" type="ORF">CCUR1050_LOCUS10496</name>
</gene>
<proteinExistence type="predicted"/>
<name>A0A7S0M6J3_9CRYP</name>
<evidence type="ECO:0000313" key="2">
    <source>
        <dbReference type="EMBL" id="CAD8632815.1"/>
    </source>
</evidence>
<feature type="region of interest" description="Disordered" evidence="1">
    <location>
        <begin position="1"/>
        <end position="21"/>
    </location>
</feature>